<dbReference type="SUPFAM" id="SSF53335">
    <property type="entry name" value="S-adenosyl-L-methionine-dependent methyltransferases"/>
    <property type="match status" value="1"/>
</dbReference>
<dbReference type="InterPro" id="IPR007072">
    <property type="entry name" value="RNMT_CmcI"/>
</dbReference>
<evidence type="ECO:0000313" key="5">
    <source>
        <dbReference type="Proteomes" id="UP000190037"/>
    </source>
</evidence>
<dbReference type="GO" id="GO:0032259">
    <property type="term" value="P:methylation"/>
    <property type="evidence" value="ECO:0007669"/>
    <property type="project" value="UniProtKB-KW"/>
</dbReference>
<dbReference type="GO" id="GO:0071770">
    <property type="term" value="P:DIM/DIP cell wall layer assembly"/>
    <property type="evidence" value="ECO:0007669"/>
    <property type="project" value="TreeGrafter"/>
</dbReference>
<name>A0A1T3NR72_9ACTN</name>
<evidence type="ECO:0000256" key="1">
    <source>
        <dbReference type="ARBA" id="ARBA00022603"/>
    </source>
</evidence>
<accession>A0A1T3NR72</accession>
<proteinExistence type="predicted"/>
<dbReference type="GO" id="GO:0005886">
    <property type="term" value="C:plasma membrane"/>
    <property type="evidence" value="ECO:0007669"/>
    <property type="project" value="TreeGrafter"/>
</dbReference>
<dbReference type="Gene3D" id="3.40.50.150">
    <property type="entry name" value="Vaccinia Virus protein VP39"/>
    <property type="match status" value="1"/>
</dbReference>
<protein>
    <submittedName>
        <fullName evidence="4">Uncharacterized protein</fullName>
    </submittedName>
</protein>
<dbReference type="PANTHER" id="PTHR40048:SF1">
    <property type="entry name" value="RHAMNOSYL O-METHYLTRANSFERASE"/>
    <property type="match status" value="1"/>
</dbReference>
<keyword evidence="5" id="KW-1185">Reference proteome</keyword>
<feature type="compositionally biased region" description="Basic and acidic residues" evidence="3">
    <location>
        <begin position="27"/>
        <end position="37"/>
    </location>
</feature>
<dbReference type="Pfam" id="PF04989">
    <property type="entry name" value="RMNT_CmcI"/>
    <property type="match status" value="1"/>
</dbReference>
<evidence type="ECO:0000256" key="2">
    <source>
        <dbReference type="ARBA" id="ARBA00022679"/>
    </source>
</evidence>
<feature type="region of interest" description="Disordered" evidence="3">
    <location>
        <begin position="1"/>
        <end position="67"/>
    </location>
</feature>
<keyword evidence="2" id="KW-0808">Transferase</keyword>
<dbReference type="Proteomes" id="UP000190037">
    <property type="component" value="Unassembled WGS sequence"/>
</dbReference>
<keyword evidence="1" id="KW-0489">Methyltransferase</keyword>
<dbReference type="EMBL" id="MWQN01000002">
    <property type="protein sequence ID" value="OPC79319.1"/>
    <property type="molecule type" value="Genomic_DNA"/>
</dbReference>
<comment type="caution">
    <text evidence="4">The sequence shown here is derived from an EMBL/GenBank/DDBJ whole genome shotgun (WGS) entry which is preliminary data.</text>
</comment>
<gene>
    <name evidence="4" type="ORF">B4N89_35295</name>
</gene>
<dbReference type="PANTHER" id="PTHR40048">
    <property type="entry name" value="RHAMNOSYL O-METHYLTRANSFERASE"/>
    <property type="match status" value="1"/>
</dbReference>
<organism evidence="4 5">
    <name type="scientific">Embleya scabrispora</name>
    <dbReference type="NCBI Taxonomy" id="159449"/>
    <lineage>
        <taxon>Bacteria</taxon>
        <taxon>Bacillati</taxon>
        <taxon>Actinomycetota</taxon>
        <taxon>Actinomycetes</taxon>
        <taxon>Kitasatosporales</taxon>
        <taxon>Streptomycetaceae</taxon>
        <taxon>Embleya</taxon>
    </lineage>
</organism>
<evidence type="ECO:0000256" key="3">
    <source>
        <dbReference type="SAM" id="MobiDB-lite"/>
    </source>
</evidence>
<sequence>MTVRRSMVERSVSTAPKPGATMCSPDMDVRARARVPEHSGPSGRRDRRGSPTMTDTATDSDNFDNFDGDRLPPTVAADHQTTLLEYRRARGRQHVRDWYAGLRIKKFPEDLRVFEHVLWSSRTQVVVELGTHLGGSTLWFRDRLRTLVGYGRVPEAIRVISVDLDQSRAAALLGSADPHFARDITLVAGDVTDPGLAERVERLIPSGARCLVVEDTLHEYATTAAALRNFAHLVPDGGYFVVEDGIVDDPDLCPPDMPGGVVPAITDWLAGDQGSAFATRRDLELYGVTSHPHGWLQRVRCRPAP</sequence>
<reference evidence="4 5" key="1">
    <citation type="submission" date="2017-03" db="EMBL/GenBank/DDBJ databases">
        <title>Draft genome sequence of Streptomyces scabrisporus NF3, endophyte isolated from Amphipterygium adstringens.</title>
        <authorList>
            <person name="Vazquez M."/>
            <person name="Ceapa C.D."/>
            <person name="Rodriguez Luna D."/>
            <person name="Sanchez Esquivel S."/>
        </authorList>
    </citation>
    <scope>NUCLEOTIDE SEQUENCE [LARGE SCALE GENOMIC DNA]</scope>
    <source>
        <strain evidence="4 5">NF3</strain>
    </source>
</reference>
<dbReference type="AlphaFoldDB" id="A0A1T3NR72"/>
<dbReference type="GO" id="GO:0008610">
    <property type="term" value="P:lipid biosynthetic process"/>
    <property type="evidence" value="ECO:0007669"/>
    <property type="project" value="InterPro"/>
</dbReference>
<dbReference type="GO" id="GO:0008168">
    <property type="term" value="F:methyltransferase activity"/>
    <property type="evidence" value="ECO:0007669"/>
    <property type="project" value="UniProtKB-KW"/>
</dbReference>
<dbReference type="InterPro" id="IPR029063">
    <property type="entry name" value="SAM-dependent_MTases_sf"/>
</dbReference>
<evidence type="ECO:0000313" key="4">
    <source>
        <dbReference type="EMBL" id="OPC79319.1"/>
    </source>
</evidence>